<evidence type="ECO:0000313" key="1">
    <source>
        <dbReference type="EMBL" id="SVC06528.1"/>
    </source>
</evidence>
<dbReference type="AlphaFoldDB" id="A0A382J423"/>
<organism evidence="1">
    <name type="scientific">marine metagenome</name>
    <dbReference type="NCBI Taxonomy" id="408172"/>
    <lineage>
        <taxon>unclassified sequences</taxon>
        <taxon>metagenomes</taxon>
        <taxon>ecological metagenomes</taxon>
    </lineage>
</organism>
<protein>
    <submittedName>
        <fullName evidence="1">Uncharacterized protein</fullName>
    </submittedName>
</protein>
<proteinExistence type="predicted"/>
<dbReference type="EMBL" id="UINC01071544">
    <property type="protein sequence ID" value="SVC06528.1"/>
    <property type="molecule type" value="Genomic_DNA"/>
</dbReference>
<name>A0A382J423_9ZZZZ</name>
<sequence>MVEFLMDVHDWLNSQKQLRLFQLL</sequence>
<reference evidence="1" key="1">
    <citation type="submission" date="2018-05" db="EMBL/GenBank/DDBJ databases">
        <authorList>
            <person name="Lanie J.A."/>
            <person name="Ng W.-L."/>
            <person name="Kazmierczak K.M."/>
            <person name="Andrzejewski T.M."/>
            <person name="Davidsen T.M."/>
            <person name="Wayne K.J."/>
            <person name="Tettelin H."/>
            <person name="Glass J.I."/>
            <person name="Rusch D."/>
            <person name="Podicherti R."/>
            <person name="Tsui H.-C.T."/>
            <person name="Winkler M.E."/>
        </authorList>
    </citation>
    <scope>NUCLEOTIDE SEQUENCE</scope>
</reference>
<gene>
    <name evidence="1" type="ORF">METZ01_LOCUS259382</name>
</gene>
<accession>A0A382J423</accession>